<proteinExistence type="predicted"/>
<keyword evidence="2" id="KW-1185">Reference proteome</keyword>
<evidence type="ECO:0000313" key="1">
    <source>
        <dbReference type="Ensembl" id="ENSMSIP00000007267.1"/>
    </source>
</evidence>
<reference evidence="1" key="1">
    <citation type="submission" date="2025-08" db="UniProtKB">
        <authorList>
            <consortium name="Ensembl"/>
        </authorList>
    </citation>
    <scope>IDENTIFICATION</scope>
</reference>
<dbReference type="GeneTree" id="ENSGT00390000001618"/>
<dbReference type="AlphaFoldDB" id="A0A8C6GK14"/>
<dbReference type="PANTHER" id="PTHR48424">
    <property type="entry name" value="DYNEIN LIGHT CHAIN-RELATED"/>
    <property type="match status" value="1"/>
</dbReference>
<evidence type="ECO:0000313" key="2">
    <source>
        <dbReference type="Proteomes" id="UP000694415"/>
    </source>
</evidence>
<protein>
    <recommendedName>
        <fullName evidence="3">Dynein light chain</fullName>
    </recommendedName>
</protein>
<dbReference type="Proteomes" id="UP000694415">
    <property type="component" value="Unplaced"/>
</dbReference>
<dbReference type="Ensembl" id="ENSMSIT00000009266.1">
    <property type="protein sequence ID" value="ENSMSIP00000007267.1"/>
    <property type="gene ID" value="ENSMSIG00000006487.1"/>
</dbReference>
<sequence>MLFEKKNDHLTQVEVVEVFGFLCHITTEVSAQNAVPGRAVLLVKLLRGMGRNILLYVVLLHRLGSALHRVLLHLFRHVCIFDHHLLVVHGYHGAEATHLHFQC</sequence>
<reference evidence="1" key="2">
    <citation type="submission" date="2025-09" db="UniProtKB">
        <authorList>
            <consortium name="Ensembl"/>
        </authorList>
    </citation>
    <scope>IDENTIFICATION</scope>
</reference>
<name>A0A8C6GK14_MUSSI</name>
<accession>A0A8C6GK14</accession>
<dbReference type="PANTHER" id="PTHR48424:SF3">
    <property type="entry name" value="DYNEIN LIGHT CHAIN-RELATED"/>
    <property type="match status" value="1"/>
</dbReference>
<organism evidence="1 2">
    <name type="scientific">Mus spicilegus</name>
    <name type="common">Mound-building mouse</name>
    <dbReference type="NCBI Taxonomy" id="10103"/>
    <lineage>
        <taxon>Eukaryota</taxon>
        <taxon>Metazoa</taxon>
        <taxon>Chordata</taxon>
        <taxon>Craniata</taxon>
        <taxon>Vertebrata</taxon>
        <taxon>Euteleostomi</taxon>
        <taxon>Mammalia</taxon>
        <taxon>Eutheria</taxon>
        <taxon>Euarchontoglires</taxon>
        <taxon>Glires</taxon>
        <taxon>Rodentia</taxon>
        <taxon>Myomorpha</taxon>
        <taxon>Muroidea</taxon>
        <taxon>Muridae</taxon>
        <taxon>Murinae</taxon>
        <taxon>Mus</taxon>
        <taxon>Mus</taxon>
    </lineage>
</organism>
<evidence type="ECO:0008006" key="3">
    <source>
        <dbReference type="Google" id="ProtNLM"/>
    </source>
</evidence>